<comment type="caution">
    <text evidence="1">The sequence shown here is derived from an EMBL/GenBank/DDBJ whole genome shotgun (WGS) entry which is preliminary data.</text>
</comment>
<proteinExistence type="predicted"/>
<dbReference type="SUPFAM" id="SSF54427">
    <property type="entry name" value="NTF2-like"/>
    <property type="match status" value="1"/>
</dbReference>
<dbReference type="EMBL" id="BNEA01000007">
    <property type="protein sequence ID" value="GHI52071.1"/>
    <property type="molecule type" value="Genomic_DNA"/>
</dbReference>
<reference evidence="2" key="1">
    <citation type="submission" date="2023-07" db="EMBL/GenBank/DDBJ databases">
        <title>Whole genome shotgun sequence of Streptomyces achromogenes subsp. rubradiris NBRC 14000.</title>
        <authorList>
            <person name="Komaki H."/>
            <person name="Tamura T."/>
        </authorList>
    </citation>
    <scope>NUCLEOTIDE SEQUENCE [LARGE SCALE GENOMIC DNA]</scope>
    <source>
        <strain evidence="2">NBRC 14000</strain>
    </source>
</reference>
<protein>
    <recommendedName>
        <fullName evidence="3">SnoaL-like domain-containing protein</fullName>
    </recommendedName>
</protein>
<keyword evidence="2" id="KW-1185">Reference proteome</keyword>
<dbReference type="Gene3D" id="3.10.450.50">
    <property type="match status" value="1"/>
</dbReference>
<dbReference type="InterPro" id="IPR032710">
    <property type="entry name" value="NTF2-like_dom_sf"/>
</dbReference>
<accession>A0ABQ3R899</accession>
<evidence type="ECO:0000313" key="2">
    <source>
        <dbReference type="Proteomes" id="UP000646738"/>
    </source>
</evidence>
<evidence type="ECO:0008006" key="3">
    <source>
        <dbReference type="Google" id="ProtNLM"/>
    </source>
</evidence>
<gene>
    <name evidence="1" type="ORF">Srubr_19170</name>
</gene>
<dbReference type="RefSeq" id="WP_189997681.1">
    <property type="nucleotide sequence ID" value="NZ_BNCB01000016.1"/>
</dbReference>
<name>A0ABQ3R899_STRRR</name>
<organism evidence="1 2">
    <name type="scientific">Streptomyces rubradiris</name>
    <name type="common">Streptomyces achromogenes subsp. rubradiris</name>
    <dbReference type="NCBI Taxonomy" id="285531"/>
    <lineage>
        <taxon>Bacteria</taxon>
        <taxon>Bacillati</taxon>
        <taxon>Actinomycetota</taxon>
        <taxon>Actinomycetes</taxon>
        <taxon>Kitasatosporales</taxon>
        <taxon>Streptomycetaceae</taxon>
        <taxon>Streptomyces</taxon>
    </lineage>
</organism>
<sequence length="136" mass="15795">MQQKNVEDFVQEWFDELSRHEPVERLLPKIIDTNLEMAFPERTLRSHADFADWYGVVGKAFEDQSHVVEKLDYETRGDTVDVALTVVWTATTTEDGKRSAFRVNQEWRLRRDPGSRLRISWYRVGDMTPVPGPGLG</sequence>
<dbReference type="Proteomes" id="UP000646738">
    <property type="component" value="Unassembled WGS sequence"/>
</dbReference>
<evidence type="ECO:0000313" key="1">
    <source>
        <dbReference type="EMBL" id="GHI52071.1"/>
    </source>
</evidence>